<name>A0AAD4D4C7_9FUNG</name>
<comment type="caution">
    <text evidence="1">The sequence shown here is derived from an EMBL/GenBank/DDBJ whole genome shotgun (WGS) entry which is preliminary data.</text>
</comment>
<protein>
    <submittedName>
        <fullName evidence="1">Uncharacterized protein</fullName>
    </submittedName>
</protein>
<reference evidence="1" key="1">
    <citation type="journal article" date="2020" name="Fungal Divers.">
        <title>Resolving the Mortierellaceae phylogeny through synthesis of multi-gene phylogenetics and phylogenomics.</title>
        <authorList>
            <person name="Vandepol N."/>
            <person name="Liber J."/>
            <person name="Desiro A."/>
            <person name="Na H."/>
            <person name="Kennedy M."/>
            <person name="Barry K."/>
            <person name="Grigoriev I.V."/>
            <person name="Miller A.N."/>
            <person name="O'Donnell K."/>
            <person name="Stajich J.E."/>
            <person name="Bonito G."/>
        </authorList>
    </citation>
    <scope>NUCLEOTIDE SEQUENCE</scope>
    <source>
        <strain evidence="1">NRRL 28262</strain>
    </source>
</reference>
<evidence type="ECO:0000313" key="1">
    <source>
        <dbReference type="EMBL" id="KAG0257867.1"/>
    </source>
</evidence>
<accession>A0AAD4D4C7</accession>
<dbReference type="AlphaFoldDB" id="A0AAD4D4C7"/>
<sequence>MEDLMAKAKSSGILNLFFHKSYPEGPGLTKLEHATLCEIAGRSLHVTPEALNSSSLDTSTW</sequence>
<organism evidence="1 2">
    <name type="scientific">Linnemannia exigua</name>
    <dbReference type="NCBI Taxonomy" id="604196"/>
    <lineage>
        <taxon>Eukaryota</taxon>
        <taxon>Fungi</taxon>
        <taxon>Fungi incertae sedis</taxon>
        <taxon>Mucoromycota</taxon>
        <taxon>Mortierellomycotina</taxon>
        <taxon>Mortierellomycetes</taxon>
        <taxon>Mortierellales</taxon>
        <taxon>Mortierellaceae</taxon>
        <taxon>Linnemannia</taxon>
    </lineage>
</organism>
<dbReference type="Proteomes" id="UP001194580">
    <property type="component" value="Unassembled WGS sequence"/>
</dbReference>
<dbReference type="EMBL" id="JAAAIL010002367">
    <property type="protein sequence ID" value="KAG0257867.1"/>
    <property type="molecule type" value="Genomic_DNA"/>
</dbReference>
<gene>
    <name evidence="1" type="ORF">BGZ95_005118</name>
</gene>
<dbReference type="GO" id="GO:0016627">
    <property type="term" value="F:oxidoreductase activity, acting on the CH-CH group of donors"/>
    <property type="evidence" value="ECO:0007669"/>
    <property type="project" value="InterPro"/>
</dbReference>
<feature type="non-terminal residue" evidence="1">
    <location>
        <position position="61"/>
    </location>
</feature>
<keyword evidence="2" id="KW-1185">Reference proteome</keyword>
<dbReference type="GO" id="GO:0050660">
    <property type="term" value="F:flavin adenine dinucleotide binding"/>
    <property type="evidence" value="ECO:0007669"/>
    <property type="project" value="InterPro"/>
</dbReference>
<dbReference type="Gene3D" id="1.10.540.10">
    <property type="entry name" value="Acyl-CoA dehydrogenase/oxidase, N-terminal domain"/>
    <property type="match status" value="1"/>
</dbReference>
<evidence type="ECO:0000313" key="2">
    <source>
        <dbReference type="Proteomes" id="UP001194580"/>
    </source>
</evidence>
<proteinExistence type="predicted"/>
<dbReference type="InterPro" id="IPR037069">
    <property type="entry name" value="AcylCoA_DH/ox_N_sf"/>
</dbReference>